<dbReference type="Gene3D" id="3.40.50.300">
    <property type="entry name" value="P-loop containing nucleotide triphosphate hydrolases"/>
    <property type="match status" value="2"/>
</dbReference>
<dbReference type="InterPro" id="IPR014017">
    <property type="entry name" value="DNA_helicase_UvrD-like_C"/>
</dbReference>
<dbReference type="InterPro" id="IPR000212">
    <property type="entry name" value="DNA_helicase_UvrD/REP"/>
</dbReference>
<keyword evidence="3 13" id="KW-0378">Hydrolase</keyword>
<feature type="compositionally biased region" description="Acidic residues" evidence="14">
    <location>
        <begin position="1"/>
        <end position="13"/>
    </location>
</feature>
<evidence type="ECO:0000313" key="18">
    <source>
        <dbReference type="Proteomes" id="UP000199412"/>
    </source>
</evidence>
<protein>
    <recommendedName>
        <fullName evidence="10">DNA 3'-5' helicase</fullName>
        <ecNumber evidence="10">5.6.2.4</ecNumber>
    </recommendedName>
    <alternativeName>
        <fullName evidence="11">DNA 3'-5' helicase II</fullName>
    </alternativeName>
</protein>
<feature type="compositionally biased region" description="Gly residues" evidence="14">
    <location>
        <begin position="702"/>
        <end position="711"/>
    </location>
</feature>
<evidence type="ECO:0000259" key="16">
    <source>
        <dbReference type="PROSITE" id="PS51217"/>
    </source>
</evidence>
<dbReference type="PANTHER" id="PTHR11070">
    <property type="entry name" value="UVRD / RECB / PCRA DNA HELICASE FAMILY MEMBER"/>
    <property type="match status" value="1"/>
</dbReference>
<dbReference type="OrthoDB" id="9806690at2"/>
<keyword evidence="4 13" id="KW-0347">Helicase</keyword>
<feature type="compositionally biased region" description="Low complexity" evidence="14">
    <location>
        <begin position="15"/>
        <end position="25"/>
    </location>
</feature>
<evidence type="ECO:0000256" key="4">
    <source>
        <dbReference type="ARBA" id="ARBA00022806"/>
    </source>
</evidence>
<gene>
    <name evidence="17" type="ORF">SAMN05421720_104125</name>
</gene>
<dbReference type="Pfam" id="PF13361">
    <property type="entry name" value="UvrD_C"/>
    <property type="match status" value="2"/>
</dbReference>
<comment type="similarity">
    <text evidence="1">Belongs to the helicase family. UvrD subfamily.</text>
</comment>
<evidence type="ECO:0000256" key="5">
    <source>
        <dbReference type="ARBA" id="ARBA00022840"/>
    </source>
</evidence>
<evidence type="ECO:0000256" key="2">
    <source>
        <dbReference type="ARBA" id="ARBA00022741"/>
    </source>
</evidence>
<dbReference type="EMBL" id="FNAP01000004">
    <property type="protein sequence ID" value="SDE19294.1"/>
    <property type="molecule type" value="Genomic_DNA"/>
</dbReference>
<dbReference type="CDD" id="cd18807">
    <property type="entry name" value="SF1_C_UvrD"/>
    <property type="match status" value="1"/>
</dbReference>
<evidence type="ECO:0000256" key="14">
    <source>
        <dbReference type="SAM" id="MobiDB-lite"/>
    </source>
</evidence>
<evidence type="ECO:0000256" key="9">
    <source>
        <dbReference type="ARBA" id="ARBA00034617"/>
    </source>
</evidence>
<evidence type="ECO:0000313" key="17">
    <source>
        <dbReference type="EMBL" id="SDE19294.1"/>
    </source>
</evidence>
<feature type="domain" description="UvrD-like helicase C-terminal" evidence="16">
    <location>
        <begin position="316"/>
        <end position="588"/>
    </location>
</feature>
<dbReference type="GO" id="GO:0000725">
    <property type="term" value="P:recombinational repair"/>
    <property type="evidence" value="ECO:0007669"/>
    <property type="project" value="TreeGrafter"/>
</dbReference>
<comment type="function">
    <text evidence="8">Has both ATPase and helicase activities. Unwinds DNA duplexes with 3' to 5' polarity with respect to the bound strand and initiates unwinding most effectively when a single-stranded region is present. Involved in the post-incision events of nucleotide excision repair and methyl-directed mismatch repair.</text>
</comment>
<feature type="region of interest" description="Disordered" evidence="14">
    <location>
        <begin position="697"/>
        <end position="727"/>
    </location>
</feature>
<organism evidence="17 18">
    <name type="scientific">Rhodospira trueperi</name>
    <dbReference type="NCBI Taxonomy" id="69960"/>
    <lineage>
        <taxon>Bacteria</taxon>
        <taxon>Pseudomonadati</taxon>
        <taxon>Pseudomonadota</taxon>
        <taxon>Alphaproteobacteria</taxon>
        <taxon>Rhodospirillales</taxon>
        <taxon>Rhodospirillaceae</taxon>
        <taxon>Rhodospira</taxon>
    </lineage>
</organism>
<dbReference type="AlphaFoldDB" id="A0A1G7AWM8"/>
<dbReference type="SUPFAM" id="SSF52540">
    <property type="entry name" value="P-loop containing nucleoside triphosphate hydrolases"/>
    <property type="match status" value="1"/>
</dbReference>
<keyword evidence="18" id="KW-1185">Reference proteome</keyword>
<dbReference type="Pfam" id="PF00580">
    <property type="entry name" value="UvrD-helicase"/>
    <property type="match status" value="1"/>
</dbReference>
<dbReference type="GO" id="GO:0043138">
    <property type="term" value="F:3'-5' DNA helicase activity"/>
    <property type="evidence" value="ECO:0007669"/>
    <property type="project" value="UniProtKB-EC"/>
</dbReference>
<evidence type="ECO:0000256" key="1">
    <source>
        <dbReference type="ARBA" id="ARBA00009922"/>
    </source>
</evidence>
<dbReference type="FunFam" id="1.10.486.10:FF:000003">
    <property type="entry name" value="ATP-dependent DNA helicase"/>
    <property type="match status" value="1"/>
</dbReference>
<dbReference type="RefSeq" id="WP_092784406.1">
    <property type="nucleotide sequence ID" value="NZ_FNAP01000004.1"/>
</dbReference>
<dbReference type="PROSITE" id="PS51198">
    <property type="entry name" value="UVRD_HELICASE_ATP_BIND"/>
    <property type="match status" value="1"/>
</dbReference>
<dbReference type="InterPro" id="IPR014016">
    <property type="entry name" value="UvrD-like_ATP-bd"/>
</dbReference>
<evidence type="ECO:0000256" key="11">
    <source>
        <dbReference type="ARBA" id="ARBA00034923"/>
    </source>
</evidence>
<dbReference type="GO" id="GO:0016887">
    <property type="term" value="F:ATP hydrolysis activity"/>
    <property type="evidence" value="ECO:0007669"/>
    <property type="project" value="RHEA"/>
</dbReference>
<comment type="catalytic activity">
    <reaction evidence="9">
        <text>Couples ATP hydrolysis with the unwinding of duplex DNA by translocating in the 3'-5' direction.</text>
        <dbReference type="EC" id="5.6.2.4"/>
    </reaction>
</comment>
<dbReference type="GO" id="GO:0005524">
    <property type="term" value="F:ATP binding"/>
    <property type="evidence" value="ECO:0007669"/>
    <property type="project" value="UniProtKB-UniRule"/>
</dbReference>
<accession>A0A1G7AWM8</accession>
<evidence type="ECO:0000256" key="6">
    <source>
        <dbReference type="ARBA" id="ARBA00023125"/>
    </source>
</evidence>
<dbReference type="GO" id="GO:0005829">
    <property type="term" value="C:cytosol"/>
    <property type="evidence" value="ECO:0007669"/>
    <property type="project" value="TreeGrafter"/>
</dbReference>
<evidence type="ECO:0000256" key="8">
    <source>
        <dbReference type="ARBA" id="ARBA00025289"/>
    </source>
</evidence>
<feature type="region of interest" description="Disordered" evidence="14">
    <location>
        <begin position="1"/>
        <end position="38"/>
    </location>
</feature>
<keyword evidence="6" id="KW-0238">DNA-binding</keyword>
<dbReference type="GO" id="GO:0003677">
    <property type="term" value="F:DNA binding"/>
    <property type="evidence" value="ECO:0007669"/>
    <property type="project" value="UniProtKB-KW"/>
</dbReference>
<name>A0A1G7AWM8_9PROT</name>
<reference evidence="17 18" key="1">
    <citation type="submission" date="2016-10" db="EMBL/GenBank/DDBJ databases">
        <authorList>
            <person name="de Groot N.N."/>
        </authorList>
    </citation>
    <scope>NUCLEOTIDE SEQUENCE [LARGE SCALE GENOMIC DNA]</scope>
    <source>
        <strain evidence="17 18">ATCC 700224</strain>
    </source>
</reference>
<keyword evidence="2 13" id="KW-0547">Nucleotide-binding</keyword>
<comment type="catalytic activity">
    <reaction evidence="12">
        <text>ATP + H2O = ADP + phosphate + H(+)</text>
        <dbReference type="Rhea" id="RHEA:13065"/>
        <dbReference type="ChEBI" id="CHEBI:15377"/>
        <dbReference type="ChEBI" id="CHEBI:15378"/>
        <dbReference type="ChEBI" id="CHEBI:30616"/>
        <dbReference type="ChEBI" id="CHEBI:43474"/>
        <dbReference type="ChEBI" id="CHEBI:456216"/>
        <dbReference type="EC" id="5.6.2.4"/>
    </reaction>
</comment>
<evidence type="ECO:0000259" key="15">
    <source>
        <dbReference type="PROSITE" id="PS51198"/>
    </source>
</evidence>
<evidence type="ECO:0000256" key="10">
    <source>
        <dbReference type="ARBA" id="ARBA00034808"/>
    </source>
</evidence>
<sequence length="776" mass="84847">MTDPFDLTDEPLDDPAPGAAAAPAPADAPPPPWLTGLNPEQRHAVETTEGPVLVLSGAGTGKTRVLTTRVAYILHRRLTRPWRVLAVTFTNRAAREMRERLGSMIGPVSESVWLGTFHALSLKILRRHAGLAGLRDGFTILDADDQLRLLKQLMTDAGLDPKREPPKGLMGRIQRWKDRGLTPDRVPEDDVKGAAGRRAGDLYARYQARLLELNACDFGDLLLHTLGILQKHPDVAEEYQTRFDYILVDEYQDTNVAQYLWLRLLAARHKNLCCVGDDDQSIYSWRGAEVGNILRFETDYPGAAVIRLERNYRSAPPILGAASALIRHNADRLGKDLIAAGATADDPDAPPVKVRGLWDGEAEARWVVEEIEALGHEGLPAAGTAILVRATFQMREFEDRLMACGVPYQVIGGPRFYERLEIRDALAYLRLVAQPDDDLAFERIVNTPKRSLGEASLQIVQKHARAEGKPLLNAARDLSDGDDLKARAKKALAAFVADVDRWRALVGGLPPAELCATILEESGYAAMWKADKSPDAPGRVENLEELVGAVAEFESLDAFLEHIALVMETESKGAAAGVTLMTLHGAKGLEFDVVFLPGWEEDIFPHRRALEEGGQASLEEERRLAYVGLTRARKRAFVSFAANRRIYNNWQASLPSRFVDELPDDFVEKASDTGLYGAVTAGFAEEPGGWGTRHARRSLNGNGNGGGGGGTRLSPGTGSWKARDRSGEGTDIAVGQRVFHQKFGYGRVLSNDGGKLAVDFEKAGRKTVVAGFVEAA</sequence>
<feature type="domain" description="UvrD-like helicase ATP-binding" evidence="15">
    <location>
        <begin position="35"/>
        <end position="315"/>
    </location>
</feature>
<dbReference type="GO" id="GO:0033202">
    <property type="term" value="C:DNA helicase complex"/>
    <property type="evidence" value="ECO:0007669"/>
    <property type="project" value="TreeGrafter"/>
</dbReference>
<feature type="binding site" evidence="13">
    <location>
        <begin position="56"/>
        <end position="63"/>
    </location>
    <ligand>
        <name>ATP</name>
        <dbReference type="ChEBI" id="CHEBI:30616"/>
    </ligand>
</feature>
<dbReference type="PROSITE" id="PS51217">
    <property type="entry name" value="UVRD_HELICASE_CTER"/>
    <property type="match status" value="1"/>
</dbReference>
<keyword evidence="5 13" id="KW-0067">ATP-binding</keyword>
<proteinExistence type="inferred from homology"/>
<dbReference type="STRING" id="69960.SAMN05421720_104125"/>
<dbReference type="Proteomes" id="UP000199412">
    <property type="component" value="Unassembled WGS sequence"/>
</dbReference>
<dbReference type="InterPro" id="IPR013986">
    <property type="entry name" value="DExx_box_DNA_helicase_dom_sf"/>
</dbReference>
<evidence type="ECO:0000256" key="13">
    <source>
        <dbReference type="PROSITE-ProRule" id="PRU00560"/>
    </source>
</evidence>
<dbReference type="EC" id="5.6.2.4" evidence="10"/>
<evidence type="ECO:0000256" key="3">
    <source>
        <dbReference type="ARBA" id="ARBA00022801"/>
    </source>
</evidence>
<dbReference type="CDD" id="cd17932">
    <property type="entry name" value="DEXQc_UvrD"/>
    <property type="match status" value="1"/>
</dbReference>
<dbReference type="InterPro" id="IPR027417">
    <property type="entry name" value="P-loop_NTPase"/>
</dbReference>
<dbReference type="FunFam" id="3.40.50.300:FF:001890">
    <property type="entry name" value="DNA helicase"/>
    <property type="match status" value="1"/>
</dbReference>
<keyword evidence="7" id="KW-0413">Isomerase</keyword>
<evidence type="ECO:0000256" key="12">
    <source>
        <dbReference type="ARBA" id="ARBA00048988"/>
    </source>
</evidence>
<dbReference type="Gene3D" id="1.10.10.160">
    <property type="match status" value="1"/>
</dbReference>
<evidence type="ECO:0000256" key="7">
    <source>
        <dbReference type="ARBA" id="ARBA00023235"/>
    </source>
</evidence>
<dbReference type="Gene3D" id="1.10.486.10">
    <property type="entry name" value="PCRA, domain 4"/>
    <property type="match status" value="1"/>
</dbReference>
<dbReference type="PANTHER" id="PTHR11070:SF2">
    <property type="entry name" value="ATP-DEPENDENT DNA HELICASE SRS2"/>
    <property type="match status" value="1"/>
</dbReference>